<protein>
    <submittedName>
        <fullName evidence="2">Uncharacterized protein</fullName>
    </submittedName>
</protein>
<comment type="caution">
    <text evidence="2">The sequence shown here is derived from an EMBL/GenBank/DDBJ whole genome shotgun (WGS) entry which is preliminary data.</text>
</comment>
<dbReference type="Proteomes" id="UP000625711">
    <property type="component" value="Unassembled WGS sequence"/>
</dbReference>
<proteinExistence type="predicted"/>
<gene>
    <name evidence="2" type="ORF">GWI33_021886</name>
</gene>
<feature type="region of interest" description="Disordered" evidence="1">
    <location>
        <begin position="23"/>
        <end position="45"/>
    </location>
</feature>
<feature type="region of interest" description="Disordered" evidence="1">
    <location>
        <begin position="141"/>
        <end position="160"/>
    </location>
</feature>
<dbReference type="OrthoDB" id="2146116at2759"/>
<organism evidence="2 3">
    <name type="scientific">Rhynchophorus ferrugineus</name>
    <name type="common">Red palm weevil</name>
    <name type="synonym">Curculio ferrugineus</name>
    <dbReference type="NCBI Taxonomy" id="354439"/>
    <lineage>
        <taxon>Eukaryota</taxon>
        <taxon>Metazoa</taxon>
        <taxon>Ecdysozoa</taxon>
        <taxon>Arthropoda</taxon>
        <taxon>Hexapoda</taxon>
        <taxon>Insecta</taxon>
        <taxon>Pterygota</taxon>
        <taxon>Neoptera</taxon>
        <taxon>Endopterygota</taxon>
        <taxon>Coleoptera</taxon>
        <taxon>Polyphaga</taxon>
        <taxon>Cucujiformia</taxon>
        <taxon>Curculionidae</taxon>
        <taxon>Dryophthorinae</taxon>
        <taxon>Rhynchophorus</taxon>
    </lineage>
</organism>
<name>A0A834INW5_RHYFE</name>
<accession>A0A834INW5</accession>
<feature type="compositionally biased region" description="Low complexity" evidence="1">
    <location>
        <begin position="143"/>
        <end position="160"/>
    </location>
</feature>
<feature type="non-terminal residue" evidence="2">
    <location>
        <position position="277"/>
    </location>
</feature>
<evidence type="ECO:0000313" key="3">
    <source>
        <dbReference type="Proteomes" id="UP000625711"/>
    </source>
</evidence>
<reference evidence="2" key="1">
    <citation type="submission" date="2020-08" db="EMBL/GenBank/DDBJ databases">
        <title>Genome sequencing and assembly of the red palm weevil Rhynchophorus ferrugineus.</title>
        <authorList>
            <person name="Dias G.B."/>
            <person name="Bergman C.M."/>
            <person name="Manee M."/>
        </authorList>
    </citation>
    <scope>NUCLEOTIDE SEQUENCE</scope>
    <source>
        <strain evidence="2">AA-2017</strain>
        <tissue evidence="2">Whole larva</tissue>
    </source>
</reference>
<dbReference type="AlphaFoldDB" id="A0A834INW5"/>
<dbReference type="EMBL" id="JAACXV010000074">
    <property type="protein sequence ID" value="KAF7284604.1"/>
    <property type="molecule type" value="Genomic_DNA"/>
</dbReference>
<sequence>YHQDKYHYNTPHQSSSDRYYQYKQDRYQISSGTSPTPASGYHQPVNNEDQRFSEGQRYIPPNVHMPVERYVPQPQPQESFYGSYQPVYERYAKPYNSSDPYMRRDLTYHYRLPMQYNQNQFQKIRYSHLGTPSRAKCCQLEMSRSSPGSSSSNSSVASGHTSSLQDIQCQNYQGAHFQQEKGTQCPMTPAVPVGSSRTSALISCRHGGCEGGVEYVGASGGRRICATPPPRPQERCEGCIQAAAQAAAVAAAAQLAAQSQTLSRSVTRGQPQQTWLR</sequence>
<evidence type="ECO:0000256" key="1">
    <source>
        <dbReference type="SAM" id="MobiDB-lite"/>
    </source>
</evidence>
<keyword evidence="3" id="KW-1185">Reference proteome</keyword>
<evidence type="ECO:0000313" key="2">
    <source>
        <dbReference type="EMBL" id="KAF7284604.1"/>
    </source>
</evidence>